<feature type="compositionally biased region" description="Acidic residues" evidence="1">
    <location>
        <begin position="102"/>
        <end position="125"/>
    </location>
</feature>
<dbReference type="Proteomes" id="UP000826656">
    <property type="component" value="Unassembled WGS sequence"/>
</dbReference>
<comment type="caution">
    <text evidence="2">The sequence shown here is derived from an EMBL/GenBank/DDBJ whole genome shotgun (WGS) entry which is preliminary data.</text>
</comment>
<organism evidence="2 3">
    <name type="scientific">Solanum tuberosum</name>
    <name type="common">Potato</name>
    <dbReference type="NCBI Taxonomy" id="4113"/>
    <lineage>
        <taxon>Eukaryota</taxon>
        <taxon>Viridiplantae</taxon>
        <taxon>Streptophyta</taxon>
        <taxon>Embryophyta</taxon>
        <taxon>Tracheophyta</taxon>
        <taxon>Spermatophyta</taxon>
        <taxon>Magnoliopsida</taxon>
        <taxon>eudicotyledons</taxon>
        <taxon>Gunneridae</taxon>
        <taxon>Pentapetalae</taxon>
        <taxon>asterids</taxon>
        <taxon>lamiids</taxon>
        <taxon>Solanales</taxon>
        <taxon>Solanaceae</taxon>
        <taxon>Solanoideae</taxon>
        <taxon>Solaneae</taxon>
        <taxon>Solanum</taxon>
    </lineage>
</organism>
<feature type="compositionally biased region" description="Polar residues" evidence="1">
    <location>
        <begin position="157"/>
        <end position="188"/>
    </location>
</feature>
<accession>A0ABQ7W602</accession>
<evidence type="ECO:0000256" key="1">
    <source>
        <dbReference type="SAM" id="MobiDB-lite"/>
    </source>
</evidence>
<name>A0ABQ7W602_SOLTU</name>
<gene>
    <name evidence="2" type="ORF">KY290_007592</name>
</gene>
<keyword evidence="3" id="KW-1185">Reference proteome</keyword>
<sequence>MQATQVCYVPYPSKKKDKDDWAAVLKVKPRNAIELPNEEVSTVSEVNVPFQVEEVEVHEIDMTVSIDENILLNDPNGDVIEMDEPIDDGLLQENHEIHIESTEEEYETEETEENEDEEEEEFEEDSMARGRGRGKSSGRSNPAIRVSIPTIPKPTIVSPQQRGTPTNIETSTQSISPTISETPPATSNQSNLIGQGFSTQSNSTGHTNTVAECESNSSHTRTLVFLTSAGLEPSQICSSFISKSFKSDVDPNGINWKGVSTNFKKNFTGMVPLVKTK</sequence>
<evidence type="ECO:0000313" key="2">
    <source>
        <dbReference type="EMBL" id="KAH0776181.1"/>
    </source>
</evidence>
<dbReference type="EMBL" id="JAIVGD010000003">
    <property type="protein sequence ID" value="KAH0776181.1"/>
    <property type="molecule type" value="Genomic_DNA"/>
</dbReference>
<feature type="region of interest" description="Disordered" evidence="1">
    <location>
        <begin position="101"/>
        <end position="188"/>
    </location>
</feature>
<proteinExistence type="predicted"/>
<protein>
    <submittedName>
        <fullName evidence="2">Uncharacterized protein</fullName>
    </submittedName>
</protein>
<evidence type="ECO:0000313" key="3">
    <source>
        <dbReference type="Proteomes" id="UP000826656"/>
    </source>
</evidence>
<reference evidence="2 3" key="1">
    <citation type="journal article" date="2021" name="bioRxiv">
        <title>Chromosome-scale and haplotype-resolved genome assembly of a tetraploid potato cultivar.</title>
        <authorList>
            <person name="Sun H."/>
            <person name="Jiao W.-B."/>
            <person name="Krause K."/>
            <person name="Campoy J.A."/>
            <person name="Goel M."/>
            <person name="Folz-Donahue K."/>
            <person name="Kukat C."/>
            <person name="Huettel B."/>
            <person name="Schneeberger K."/>
        </authorList>
    </citation>
    <scope>NUCLEOTIDE SEQUENCE [LARGE SCALE GENOMIC DNA]</scope>
    <source>
        <strain evidence="2">SolTubOtavaFocal</strain>
        <tissue evidence="2">Leaves</tissue>
    </source>
</reference>